<sequence>MREQSRLTSLYQISNVSERKDIPRCTPTTTATAEKFCGPTSIHASTKRKRGATEPGFVQGSG</sequence>
<dbReference type="EMBL" id="KK107447">
    <property type="protein sequence ID" value="EZA50793.1"/>
    <property type="molecule type" value="Genomic_DNA"/>
</dbReference>
<dbReference type="AlphaFoldDB" id="A0A026W456"/>
<feature type="region of interest" description="Disordered" evidence="1">
    <location>
        <begin position="22"/>
        <end position="62"/>
    </location>
</feature>
<dbReference type="Proteomes" id="UP000053097">
    <property type="component" value="Unassembled WGS sequence"/>
</dbReference>
<gene>
    <name evidence="2" type="ORF">X777_10843</name>
</gene>
<organism evidence="2 3">
    <name type="scientific">Ooceraea biroi</name>
    <name type="common">Clonal raider ant</name>
    <name type="synonym">Cerapachys biroi</name>
    <dbReference type="NCBI Taxonomy" id="2015173"/>
    <lineage>
        <taxon>Eukaryota</taxon>
        <taxon>Metazoa</taxon>
        <taxon>Ecdysozoa</taxon>
        <taxon>Arthropoda</taxon>
        <taxon>Hexapoda</taxon>
        <taxon>Insecta</taxon>
        <taxon>Pterygota</taxon>
        <taxon>Neoptera</taxon>
        <taxon>Endopterygota</taxon>
        <taxon>Hymenoptera</taxon>
        <taxon>Apocrita</taxon>
        <taxon>Aculeata</taxon>
        <taxon>Formicoidea</taxon>
        <taxon>Formicidae</taxon>
        <taxon>Dorylinae</taxon>
        <taxon>Ooceraea</taxon>
    </lineage>
</organism>
<protein>
    <submittedName>
        <fullName evidence="2">Uncharacterized protein</fullName>
    </submittedName>
</protein>
<evidence type="ECO:0000256" key="1">
    <source>
        <dbReference type="SAM" id="MobiDB-lite"/>
    </source>
</evidence>
<name>A0A026W456_OOCBI</name>
<keyword evidence="3" id="KW-1185">Reference proteome</keyword>
<evidence type="ECO:0000313" key="2">
    <source>
        <dbReference type="EMBL" id="EZA50793.1"/>
    </source>
</evidence>
<evidence type="ECO:0000313" key="3">
    <source>
        <dbReference type="Proteomes" id="UP000053097"/>
    </source>
</evidence>
<accession>A0A026W456</accession>
<reference evidence="2 3" key="1">
    <citation type="journal article" date="2014" name="Curr. Biol.">
        <title>The genome of the clonal raider ant Cerapachys biroi.</title>
        <authorList>
            <person name="Oxley P.R."/>
            <person name="Ji L."/>
            <person name="Fetter-Pruneda I."/>
            <person name="McKenzie S.K."/>
            <person name="Li C."/>
            <person name="Hu H."/>
            <person name="Zhang G."/>
            <person name="Kronauer D.J."/>
        </authorList>
    </citation>
    <scope>NUCLEOTIDE SEQUENCE [LARGE SCALE GENOMIC DNA]</scope>
</reference>
<proteinExistence type="predicted"/>